<keyword evidence="4 5" id="KW-0472">Membrane</keyword>
<accession>A0A6C0BDH4</accession>
<evidence type="ECO:0000256" key="5">
    <source>
        <dbReference type="SAM" id="Phobius"/>
    </source>
</evidence>
<evidence type="ECO:0000256" key="2">
    <source>
        <dbReference type="ARBA" id="ARBA00022692"/>
    </source>
</evidence>
<organism evidence="7">
    <name type="scientific">viral metagenome</name>
    <dbReference type="NCBI Taxonomy" id="1070528"/>
    <lineage>
        <taxon>unclassified sequences</taxon>
        <taxon>metagenomes</taxon>
        <taxon>organismal metagenomes</taxon>
    </lineage>
</organism>
<keyword evidence="3 5" id="KW-1133">Transmembrane helix</keyword>
<dbReference type="AlphaFoldDB" id="A0A6C0BDH4"/>
<evidence type="ECO:0000259" key="6">
    <source>
        <dbReference type="PROSITE" id="PS50922"/>
    </source>
</evidence>
<feature type="transmembrane region" description="Helical" evidence="5">
    <location>
        <begin position="82"/>
        <end position="100"/>
    </location>
</feature>
<evidence type="ECO:0000313" key="7">
    <source>
        <dbReference type="EMBL" id="QHS90100.1"/>
    </source>
</evidence>
<protein>
    <recommendedName>
        <fullName evidence="6">TLC domain-containing protein</fullName>
    </recommendedName>
</protein>
<dbReference type="GO" id="GO:0016020">
    <property type="term" value="C:membrane"/>
    <property type="evidence" value="ECO:0007669"/>
    <property type="project" value="UniProtKB-SubCell"/>
</dbReference>
<dbReference type="InterPro" id="IPR006634">
    <property type="entry name" value="TLC-dom"/>
</dbReference>
<name>A0A6C0BDH4_9ZZZZ</name>
<feature type="domain" description="TLC" evidence="6">
    <location>
        <begin position="1"/>
        <end position="207"/>
    </location>
</feature>
<keyword evidence="2 5" id="KW-0812">Transmembrane</keyword>
<evidence type="ECO:0000256" key="1">
    <source>
        <dbReference type="ARBA" id="ARBA00004141"/>
    </source>
</evidence>
<proteinExistence type="predicted"/>
<feature type="transmembrane region" description="Helical" evidence="5">
    <location>
        <begin position="140"/>
        <end position="159"/>
    </location>
</feature>
<evidence type="ECO:0000256" key="3">
    <source>
        <dbReference type="ARBA" id="ARBA00022989"/>
    </source>
</evidence>
<dbReference type="PROSITE" id="PS50922">
    <property type="entry name" value="TLC"/>
    <property type="match status" value="1"/>
</dbReference>
<dbReference type="EMBL" id="MN739126">
    <property type="protein sequence ID" value="QHS90100.1"/>
    <property type="molecule type" value="Genomic_DNA"/>
</dbReference>
<sequence>MVSLNISTCYFNAKSIIFSPLSYFLNSTLNIKDLFKILSFGISLYATFKIIFNPNSIDKIFVSNLFGIYMLIDLYSQKTSMMIHHLIILSFIAYGIIENIEIDDYLYIALKMFRAEFSTIPLQILGFLKKTKTKGLLPNILKILFMITFFYFRIYQFLVDFILDIEVFRIISKTNTKNIFYSIIGSFYLLNLFWSYEIIKILLISLKLI</sequence>
<comment type="subcellular location">
    <subcellularLocation>
        <location evidence="1">Membrane</location>
        <topology evidence="1">Multi-pass membrane protein</topology>
    </subcellularLocation>
</comment>
<reference evidence="7" key="1">
    <citation type="journal article" date="2020" name="Nature">
        <title>Giant virus diversity and host interactions through global metagenomics.</title>
        <authorList>
            <person name="Schulz F."/>
            <person name="Roux S."/>
            <person name="Paez-Espino D."/>
            <person name="Jungbluth S."/>
            <person name="Walsh D.A."/>
            <person name="Denef V.J."/>
            <person name="McMahon K.D."/>
            <person name="Konstantinidis K.T."/>
            <person name="Eloe-Fadrosh E.A."/>
            <person name="Kyrpides N.C."/>
            <person name="Woyke T."/>
        </authorList>
    </citation>
    <scope>NUCLEOTIDE SEQUENCE</scope>
    <source>
        <strain evidence="7">GVMAG-M-3300010160-4</strain>
    </source>
</reference>
<feature type="transmembrane region" description="Helical" evidence="5">
    <location>
        <begin position="179"/>
        <end position="199"/>
    </location>
</feature>
<dbReference type="Pfam" id="PF03798">
    <property type="entry name" value="TRAM_LAG1_CLN8"/>
    <property type="match status" value="1"/>
</dbReference>
<evidence type="ECO:0000256" key="4">
    <source>
        <dbReference type="ARBA" id="ARBA00023136"/>
    </source>
</evidence>